<comment type="caution">
    <text evidence="11">The sequence shown here is derived from an EMBL/GenBank/DDBJ whole genome shotgun (WGS) entry which is preliminary data.</text>
</comment>
<feature type="domain" description="Response regulatory" evidence="9">
    <location>
        <begin position="578"/>
        <end position="691"/>
    </location>
</feature>
<evidence type="ECO:0000259" key="10">
    <source>
        <dbReference type="PROSITE" id="PS50894"/>
    </source>
</evidence>
<comment type="catalytic activity">
    <reaction evidence="1">
        <text>ATP + protein L-histidine = ADP + protein N-phospho-L-histidine.</text>
        <dbReference type="EC" id="2.7.13.3"/>
    </reaction>
</comment>
<evidence type="ECO:0000259" key="8">
    <source>
        <dbReference type="PROSITE" id="PS50109"/>
    </source>
</evidence>
<dbReference type="EMBL" id="QPIZ01000032">
    <property type="protein sequence ID" value="RCW29060.1"/>
    <property type="molecule type" value="Genomic_DNA"/>
</dbReference>
<evidence type="ECO:0000256" key="6">
    <source>
        <dbReference type="SAM" id="MobiDB-lite"/>
    </source>
</evidence>
<dbReference type="InterPro" id="IPR003661">
    <property type="entry name" value="HisK_dim/P_dom"/>
</dbReference>
<organism evidence="11 12">
    <name type="scientific">Marinilabilia salmonicolor</name>
    <dbReference type="NCBI Taxonomy" id="989"/>
    <lineage>
        <taxon>Bacteria</taxon>
        <taxon>Pseudomonadati</taxon>
        <taxon>Bacteroidota</taxon>
        <taxon>Bacteroidia</taxon>
        <taxon>Marinilabiliales</taxon>
        <taxon>Marinilabiliaceae</taxon>
        <taxon>Marinilabilia</taxon>
    </lineage>
</organism>
<dbReference type="AlphaFoldDB" id="A0A368UM16"/>
<dbReference type="CDD" id="cd00082">
    <property type="entry name" value="HisKA"/>
    <property type="match status" value="1"/>
</dbReference>
<dbReference type="Pfam" id="PF00072">
    <property type="entry name" value="Response_reg"/>
    <property type="match status" value="1"/>
</dbReference>
<dbReference type="InterPro" id="IPR008207">
    <property type="entry name" value="Sig_transdc_His_kin_Hpt_dom"/>
</dbReference>
<dbReference type="Pfam" id="PF02518">
    <property type="entry name" value="HATPase_c"/>
    <property type="match status" value="1"/>
</dbReference>
<feature type="domain" description="Histidine kinase" evidence="8">
    <location>
        <begin position="350"/>
        <end position="558"/>
    </location>
</feature>
<accession>A0A368UM16</accession>
<name>A0A368UM16_9BACT</name>
<dbReference type="SUPFAM" id="SSF47384">
    <property type="entry name" value="Homodimeric domain of signal transducing histidine kinase"/>
    <property type="match status" value="1"/>
</dbReference>
<evidence type="ECO:0000256" key="1">
    <source>
        <dbReference type="ARBA" id="ARBA00000085"/>
    </source>
</evidence>
<feature type="domain" description="HPt" evidence="10">
    <location>
        <begin position="729"/>
        <end position="823"/>
    </location>
</feature>
<keyword evidence="11" id="KW-0418">Kinase</keyword>
<dbReference type="Gene3D" id="3.30.565.10">
    <property type="entry name" value="Histidine kinase-like ATPase, C-terminal domain"/>
    <property type="match status" value="1"/>
</dbReference>
<dbReference type="GO" id="GO:0000155">
    <property type="term" value="F:phosphorelay sensor kinase activity"/>
    <property type="evidence" value="ECO:0007669"/>
    <property type="project" value="InterPro"/>
</dbReference>
<feature type="modified residue" description="4-aspartylphosphate" evidence="5">
    <location>
        <position position="626"/>
    </location>
</feature>
<evidence type="ECO:0000256" key="5">
    <source>
        <dbReference type="PROSITE-ProRule" id="PRU00169"/>
    </source>
</evidence>
<dbReference type="Proteomes" id="UP000252733">
    <property type="component" value="Unassembled WGS sequence"/>
</dbReference>
<dbReference type="SMART" id="SM00448">
    <property type="entry name" value="REC"/>
    <property type="match status" value="1"/>
</dbReference>
<dbReference type="EC" id="2.7.13.3" evidence="2"/>
<dbReference type="InterPro" id="IPR001789">
    <property type="entry name" value="Sig_transdc_resp-reg_receiver"/>
</dbReference>
<dbReference type="SMART" id="SM00388">
    <property type="entry name" value="HisKA"/>
    <property type="match status" value="1"/>
</dbReference>
<feature type="compositionally biased region" description="Polar residues" evidence="6">
    <location>
        <begin position="704"/>
        <end position="713"/>
    </location>
</feature>
<sequence>MHHNFPEKSINRKVTTGFFLFLIIAVLAFFISYTGIIRYLHESRKEDPLNKRLMALNELMFHLQESEGKARSYRIKGISKEQKAYLSLQDSLRQSLDNLRKLFADSSYLAYTDTLENLINKKHQQTQNIFELSEINRYRQRYGEIVPLLPDSLSIQINKITWSSIHVADSVETIPSAPDQKGFFGRIASFLSGEKNDQEALPVKTPNIAQVVDSSITTRTIEGPALKEVKQQLQKIEEQDKHFSNLLSRREQGLILLENQLTGTIRTFVKKLEEQAIKESENHQAQLEHLKTDIFLKVIVLGLSGLLIILSFIIRIGNDLKRSRRYKEELIASREKIASLMKVKEKFLANMSHEIRTPLTAIIGFSELMQNESESASIIHNSALHLLSLVNDILDYSTLQEGKLQLQKEQITSGKLIEETYLTLKPKAEQKHLDFTYSATPKDLDFWGDRTRLKQILFNLTGNAIKFTDRGRVHLSFTTRNNQLYFEVSDTGPGIPKEKTQYIFDEFKQFTPQKNPEKGTGLGLAISKKLTEAMGGRISVESEPGKGSIFHFSIPFQKEKQTTEKKNDTPAKTFNEGKILIVDDDPLIEKLVRGFLGEKVQVTGYRSPVEALKHLGSERFSLIITDLRMPEINGIQFIKKVRESHSTPILLLSAAVNEHASTEDLKKTDQVFILPKPFSKEDLLKRISRIQDKKEPGENKIKKNNASHSDVPNRQSFDLAGVTSFTGDDMEFLTSITETFISDTKKNLSELSKLISAKKHGEIAEHAHKMQTGFRQFGISKGSVILKGIEILGKKPGNTPELKRGLKRLKKHWNMVEKELSETIFAKD</sequence>
<evidence type="ECO:0000256" key="4">
    <source>
        <dbReference type="PROSITE-ProRule" id="PRU00110"/>
    </source>
</evidence>
<dbReference type="FunFam" id="3.30.565.10:FF:000010">
    <property type="entry name" value="Sensor histidine kinase RcsC"/>
    <property type="match status" value="1"/>
</dbReference>
<evidence type="ECO:0000259" key="9">
    <source>
        <dbReference type="PROSITE" id="PS50110"/>
    </source>
</evidence>
<keyword evidence="7" id="KW-0812">Transmembrane</keyword>
<dbReference type="SUPFAM" id="SSF55874">
    <property type="entry name" value="ATPase domain of HSP90 chaperone/DNA topoisomerase II/histidine kinase"/>
    <property type="match status" value="1"/>
</dbReference>
<feature type="region of interest" description="Disordered" evidence="6">
    <location>
        <begin position="694"/>
        <end position="713"/>
    </location>
</feature>
<dbReference type="PANTHER" id="PTHR43547">
    <property type="entry name" value="TWO-COMPONENT HISTIDINE KINASE"/>
    <property type="match status" value="1"/>
</dbReference>
<dbReference type="PRINTS" id="PR00344">
    <property type="entry name" value="BCTRLSENSOR"/>
</dbReference>
<dbReference type="CDD" id="cd16922">
    <property type="entry name" value="HATPase_EvgS-ArcB-TorS-like"/>
    <property type="match status" value="1"/>
</dbReference>
<evidence type="ECO:0000256" key="3">
    <source>
        <dbReference type="ARBA" id="ARBA00022553"/>
    </source>
</evidence>
<dbReference type="InterPro" id="IPR003594">
    <property type="entry name" value="HATPase_dom"/>
</dbReference>
<dbReference type="PANTHER" id="PTHR43547:SF2">
    <property type="entry name" value="HYBRID SIGNAL TRANSDUCTION HISTIDINE KINASE C"/>
    <property type="match status" value="1"/>
</dbReference>
<dbReference type="SUPFAM" id="SSF52172">
    <property type="entry name" value="CheY-like"/>
    <property type="match status" value="1"/>
</dbReference>
<dbReference type="InterPro" id="IPR036641">
    <property type="entry name" value="HPT_dom_sf"/>
</dbReference>
<dbReference type="CDD" id="cd17546">
    <property type="entry name" value="REC_hyHK_CKI1_RcsC-like"/>
    <property type="match status" value="1"/>
</dbReference>
<evidence type="ECO:0000313" key="11">
    <source>
        <dbReference type="EMBL" id="RCW29060.1"/>
    </source>
</evidence>
<dbReference type="PROSITE" id="PS50894">
    <property type="entry name" value="HPT"/>
    <property type="match status" value="1"/>
</dbReference>
<evidence type="ECO:0000313" key="12">
    <source>
        <dbReference type="Proteomes" id="UP000252733"/>
    </source>
</evidence>
<dbReference type="Gene3D" id="1.20.120.160">
    <property type="entry name" value="HPT domain"/>
    <property type="match status" value="1"/>
</dbReference>
<dbReference type="PROSITE" id="PS50109">
    <property type="entry name" value="HIS_KIN"/>
    <property type="match status" value="1"/>
</dbReference>
<dbReference type="InterPro" id="IPR005467">
    <property type="entry name" value="His_kinase_dom"/>
</dbReference>
<dbReference type="Pfam" id="PF00512">
    <property type="entry name" value="HisKA"/>
    <property type="match status" value="1"/>
</dbReference>
<feature type="transmembrane region" description="Helical" evidence="7">
    <location>
        <begin position="294"/>
        <end position="314"/>
    </location>
</feature>
<gene>
    <name evidence="11" type="ORF">DFO77_13241</name>
</gene>
<dbReference type="InterPro" id="IPR004358">
    <property type="entry name" value="Sig_transdc_His_kin-like_C"/>
</dbReference>
<evidence type="ECO:0000256" key="7">
    <source>
        <dbReference type="SAM" id="Phobius"/>
    </source>
</evidence>
<dbReference type="SUPFAM" id="SSF47226">
    <property type="entry name" value="Histidine-containing phosphotransfer domain, HPT domain"/>
    <property type="match status" value="1"/>
</dbReference>
<dbReference type="InterPro" id="IPR011006">
    <property type="entry name" value="CheY-like_superfamily"/>
</dbReference>
<dbReference type="PROSITE" id="PS50110">
    <property type="entry name" value="RESPONSE_REGULATORY"/>
    <property type="match status" value="1"/>
</dbReference>
<feature type="transmembrane region" description="Helical" evidence="7">
    <location>
        <begin position="18"/>
        <end position="40"/>
    </location>
</feature>
<dbReference type="RefSeq" id="WP_114437973.1">
    <property type="nucleotide sequence ID" value="NZ_QPIZ01000032.1"/>
</dbReference>
<keyword evidence="11" id="KW-0808">Transferase</keyword>
<dbReference type="Gene3D" id="3.40.50.2300">
    <property type="match status" value="1"/>
</dbReference>
<reference evidence="11 12" key="1">
    <citation type="submission" date="2018-07" db="EMBL/GenBank/DDBJ databases">
        <title>Freshwater and sediment microbial communities from various areas in North America, analyzing microbe dynamics in response to fracking.</title>
        <authorList>
            <person name="Lamendella R."/>
        </authorList>
    </citation>
    <scope>NUCLEOTIDE SEQUENCE [LARGE SCALE GENOMIC DNA]</scope>
    <source>
        <strain evidence="11 12">160A</strain>
    </source>
</reference>
<dbReference type="InterPro" id="IPR036097">
    <property type="entry name" value="HisK_dim/P_sf"/>
</dbReference>
<feature type="modified residue" description="Phosphohistidine" evidence="4">
    <location>
        <position position="768"/>
    </location>
</feature>
<keyword evidence="3 5" id="KW-0597">Phosphoprotein</keyword>
<protein>
    <recommendedName>
        <fullName evidence="2">histidine kinase</fullName>
        <ecNumber evidence="2">2.7.13.3</ecNumber>
    </recommendedName>
</protein>
<keyword evidence="12" id="KW-1185">Reference proteome</keyword>
<proteinExistence type="predicted"/>
<dbReference type="InterPro" id="IPR036890">
    <property type="entry name" value="HATPase_C_sf"/>
</dbReference>
<keyword evidence="7" id="KW-1133">Transmembrane helix</keyword>
<keyword evidence="7" id="KW-0472">Membrane</keyword>
<evidence type="ECO:0000256" key="2">
    <source>
        <dbReference type="ARBA" id="ARBA00012438"/>
    </source>
</evidence>
<dbReference type="SMART" id="SM00387">
    <property type="entry name" value="HATPase_c"/>
    <property type="match status" value="1"/>
</dbReference>
<dbReference type="Gene3D" id="1.10.287.130">
    <property type="match status" value="1"/>
</dbReference>